<comment type="caution">
    <text evidence="1">The sequence shown here is derived from an EMBL/GenBank/DDBJ whole genome shotgun (WGS) entry which is preliminary data.</text>
</comment>
<dbReference type="OrthoDB" id="9801358at2"/>
<dbReference type="GO" id="GO:0045892">
    <property type="term" value="P:negative regulation of DNA-templated transcription"/>
    <property type="evidence" value="ECO:0007669"/>
    <property type="project" value="InterPro"/>
</dbReference>
<evidence type="ECO:0000313" key="1">
    <source>
        <dbReference type="EMBL" id="SER70115.1"/>
    </source>
</evidence>
<dbReference type="GO" id="GO:0003677">
    <property type="term" value="F:DNA binding"/>
    <property type="evidence" value="ECO:0007669"/>
    <property type="project" value="InterPro"/>
</dbReference>
<dbReference type="Gene3D" id="3.40.30.10">
    <property type="entry name" value="Glutaredoxin"/>
    <property type="match status" value="1"/>
</dbReference>
<proteinExistence type="predicted"/>
<reference evidence="2" key="1">
    <citation type="submission" date="2016-10" db="EMBL/GenBank/DDBJ databases">
        <authorList>
            <person name="de Groot N.N."/>
        </authorList>
    </citation>
    <scope>NUCLEOTIDE SEQUENCE [LARGE SCALE GENOMIC DNA]</scope>
    <source>
        <strain evidence="2">10nlg</strain>
    </source>
</reference>
<name>A0A1H9RC43_9BACI</name>
<accession>A0A1H9RC43</accession>
<dbReference type="AlphaFoldDB" id="A0A1H9RC43"/>
<keyword evidence="2" id="KW-1185">Reference proteome</keyword>
<dbReference type="RefSeq" id="WP_093072118.1">
    <property type="nucleotide sequence ID" value="NZ_FOGV01000004.1"/>
</dbReference>
<protein>
    <submittedName>
        <fullName evidence="1">Arsenical resistance operon trans-acting repressor ArsD</fullName>
    </submittedName>
</protein>
<sequence>MTAKTIEIFDPALCCPTGVCGPGVDPELTRIARMVSALTGLGYEVKRYNLAQEAEYFTKYQAIHDLLEKDGPDGLPAVVVDGELVIKQRYPTKTECAEWLGLSEAELEEKTAKPKQTINLTSL</sequence>
<dbReference type="Pfam" id="PF06953">
    <property type="entry name" value="ArsD"/>
    <property type="match status" value="1"/>
</dbReference>
<dbReference type="NCBIfam" id="NF033727">
    <property type="entry name" value="chaperon_ArsD"/>
    <property type="match status" value="1"/>
</dbReference>
<dbReference type="Proteomes" id="UP000199318">
    <property type="component" value="Unassembled WGS sequence"/>
</dbReference>
<dbReference type="InterPro" id="IPR010712">
    <property type="entry name" value="Arsenical-R_ArsD"/>
</dbReference>
<evidence type="ECO:0000313" key="2">
    <source>
        <dbReference type="Proteomes" id="UP000199318"/>
    </source>
</evidence>
<dbReference type="EMBL" id="FOGV01000004">
    <property type="protein sequence ID" value="SER70115.1"/>
    <property type="molecule type" value="Genomic_DNA"/>
</dbReference>
<organism evidence="1 2">
    <name type="scientific">Salisediminibacterium halotolerans</name>
    <dbReference type="NCBI Taxonomy" id="517425"/>
    <lineage>
        <taxon>Bacteria</taxon>
        <taxon>Bacillati</taxon>
        <taxon>Bacillota</taxon>
        <taxon>Bacilli</taxon>
        <taxon>Bacillales</taxon>
        <taxon>Bacillaceae</taxon>
        <taxon>Salisediminibacterium</taxon>
    </lineage>
</organism>
<dbReference type="STRING" id="1464123.SAMN05444126_10491"/>
<gene>
    <name evidence="1" type="ORF">SAMN05444126_10491</name>
</gene>
<dbReference type="GO" id="GO:0046685">
    <property type="term" value="P:response to arsenic-containing substance"/>
    <property type="evidence" value="ECO:0007669"/>
    <property type="project" value="InterPro"/>
</dbReference>